<dbReference type="AlphaFoldDB" id="A0A5A7M6V1"/>
<reference evidence="1 2" key="1">
    <citation type="journal article" date="2019" name="Microbiol. Resour. Announc.">
        <title>Draft Genome Sequence of Comamonas testosteroni TA441, a Bacterium That Has a Cryptic Phenol Degradation Gene Cluster.</title>
        <authorList>
            <person name="Arai H."/>
            <person name="Ishii M."/>
        </authorList>
    </citation>
    <scope>NUCLEOTIDE SEQUENCE [LARGE SCALE GENOMIC DNA]</scope>
    <source>
        <strain evidence="1 2">TA441</strain>
    </source>
</reference>
<protein>
    <recommendedName>
        <fullName evidence="3">Carboxypeptidase regulatory-like domain-containing protein</fullName>
    </recommendedName>
</protein>
<evidence type="ECO:0000313" key="1">
    <source>
        <dbReference type="EMBL" id="GEQ73336.1"/>
    </source>
</evidence>
<dbReference type="Proteomes" id="UP000323105">
    <property type="component" value="Unassembled WGS sequence"/>
</dbReference>
<accession>A0A5A7M6V1</accession>
<dbReference type="EMBL" id="BKBW01000001">
    <property type="protein sequence ID" value="GEQ73336.1"/>
    <property type="molecule type" value="Genomic_DNA"/>
</dbReference>
<organism evidence="1 2">
    <name type="scientific">Comamonas testosteroni</name>
    <name type="common">Pseudomonas testosteroni</name>
    <dbReference type="NCBI Taxonomy" id="285"/>
    <lineage>
        <taxon>Bacteria</taxon>
        <taxon>Pseudomonadati</taxon>
        <taxon>Pseudomonadota</taxon>
        <taxon>Betaproteobacteria</taxon>
        <taxon>Burkholderiales</taxon>
        <taxon>Comamonadaceae</taxon>
        <taxon>Comamonas</taxon>
    </lineage>
</organism>
<evidence type="ECO:0008006" key="3">
    <source>
        <dbReference type="Google" id="ProtNLM"/>
    </source>
</evidence>
<proteinExistence type="predicted"/>
<sequence length="129" mass="13101">MVAVIKRLTTAIVDYVDPALASSVVVSTRDPDNNLRATVPNATSGKFVLAYLPESTNYTVVVAGRDLTTAAVTGVPVSIIAGTTMLNASTSPILLPASASATVAGKVTNASNTPLTDAEVNAQQVLSEG</sequence>
<comment type="caution">
    <text evidence="1">The sequence shown here is derived from an EMBL/GenBank/DDBJ whole genome shotgun (WGS) entry which is preliminary data.</text>
</comment>
<evidence type="ECO:0000313" key="2">
    <source>
        <dbReference type="Proteomes" id="UP000323105"/>
    </source>
</evidence>
<name>A0A5A7M6V1_COMTE</name>
<gene>
    <name evidence="1" type="ORF">CTTA_0341</name>
</gene>